<sequence length="129" mass="13666">MTARLRVAGEDPQDDPGAAAPASPAGDTSTPVATSGGGRATASRGTREPRPSAPGLTTGERRLLEELLDSADSVTYGLSIRLAGVVFRIRENQPPSRLELELLRKRANRLKDNLDACTAFVAERLGERG</sequence>
<evidence type="ECO:0000256" key="1">
    <source>
        <dbReference type="SAM" id="MobiDB-lite"/>
    </source>
</evidence>
<organism evidence="2 3">
    <name type="scientific">Amycolatopsis carbonis</name>
    <dbReference type="NCBI Taxonomy" id="715471"/>
    <lineage>
        <taxon>Bacteria</taxon>
        <taxon>Bacillati</taxon>
        <taxon>Actinomycetota</taxon>
        <taxon>Actinomycetes</taxon>
        <taxon>Pseudonocardiales</taxon>
        <taxon>Pseudonocardiaceae</taxon>
        <taxon>Amycolatopsis</taxon>
    </lineage>
</organism>
<keyword evidence="3" id="KW-1185">Reference proteome</keyword>
<dbReference type="AlphaFoldDB" id="A0A9Y2IFX4"/>
<dbReference type="Proteomes" id="UP001236014">
    <property type="component" value="Chromosome"/>
</dbReference>
<gene>
    <name evidence="2" type="ORF">QRX50_44830</name>
</gene>
<name>A0A9Y2IFX4_9PSEU</name>
<dbReference type="KEGG" id="acab:QRX50_44830"/>
<reference evidence="2 3" key="1">
    <citation type="submission" date="2023-06" db="EMBL/GenBank/DDBJ databases">
        <authorList>
            <person name="Oyuntsetseg B."/>
            <person name="Kim S.B."/>
        </authorList>
    </citation>
    <scope>NUCLEOTIDE SEQUENCE [LARGE SCALE GENOMIC DNA]</scope>
    <source>
        <strain evidence="2 3">2-15</strain>
    </source>
</reference>
<dbReference type="EMBL" id="CP127294">
    <property type="protein sequence ID" value="WIX78405.1"/>
    <property type="molecule type" value="Genomic_DNA"/>
</dbReference>
<proteinExistence type="predicted"/>
<evidence type="ECO:0000313" key="2">
    <source>
        <dbReference type="EMBL" id="WIX78405.1"/>
    </source>
</evidence>
<evidence type="ECO:0000313" key="3">
    <source>
        <dbReference type="Proteomes" id="UP001236014"/>
    </source>
</evidence>
<accession>A0A9Y2IFX4</accession>
<protein>
    <submittedName>
        <fullName evidence="2">Uncharacterized protein</fullName>
    </submittedName>
</protein>
<feature type="compositionally biased region" description="Low complexity" evidence="1">
    <location>
        <begin position="15"/>
        <end position="44"/>
    </location>
</feature>
<feature type="region of interest" description="Disordered" evidence="1">
    <location>
        <begin position="1"/>
        <end position="61"/>
    </location>
</feature>
<dbReference type="RefSeq" id="WP_285969123.1">
    <property type="nucleotide sequence ID" value="NZ_CP127294.1"/>
</dbReference>